<gene>
    <name evidence="1" type="ORF">LCER1_G007174</name>
</gene>
<dbReference type="EMBL" id="QGMG01000855">
    <property type="protein sequence ID" value="TVY51288.1"/>
    <property type="molecule type" value="Genomic_DNA"/>
</dbReference>
<reference evidence="1 2" key="1">
    <citation type="submission" date="2018-05" db="EMBL/GenBank/DDBJ databases">
        <title>Whole genome sequencing for identification of molecular markers to develop diagnostic detection tools for the regulated plant pathogen Lachnellula willkommii.</title>
        <authorList>
            <person name="Giroux E."/>
            <person name="Bilodeau G."/>
        </authorList>
    </citation>
    <scope>NUCLEOTIDE SEQUENCE [LARGE SCALE GENOMIC DNA]</scope>
    <source>
        <strain evidence="1 2">CBS 625.97</strain>
    </source>
</reference>
<dbReference type="AlphaFoldDB" id="A0A7D8UPG4"/>
<dbReference type="Proteomes" id="UP000481288">
    <property type="component" value="Unassembled WGS sequence"/>
</dbReference>
<keyword evidence="2" id="KW-1185">Reference proteome</keyword>
<comment type="caution">
    <text evidence="1">The sequence shown here is derived from an EMBL/GenBank/DDBJ whole genome shotgun (WGS) entry which is preliminary data.</text>
</comment>
<evidence type="ECO:0000313" key="2">
    <source>
        <dbReference type="Proteomes" id="UP000481288"/>
    </source>
</evidence>
<evidence type="ECO:0000313" key="1">
    <source>
        <dbReference type="EMBL" id="TVY51288.1"/>
    </source>
</evidence>
<organism evidence="1 2">
    <name type="scientific">Lachnellula cervina</name>
    <dbReference type="NCBI Taxonomy" id="1316786"/>
    <lineage>
        <taxon>Eukaryota</taxon>
        <taxon>Fungi</taxon>
        <taxon>Dikarya</taxon>
        <taxon>Ascomycota</taxon>
        <taxon>Pezizomycotina</taxon>
        <taxon>Leotiomycetes</taxon>
        <taxon>Helotiales</taxon>
        <taxon>Lachnaceae</taxon>
        <taxon>Lachnellula</taxon>
    </lineage>
</organism>
<proteinExistence type="predicted"/>
<sequence length="567" mass="64191">MPDASINDEDETFQETLSRCQYRPGIPITGDIKTLCHIYLDEQLCMQSLIINQNKLTKQDGSALTLLGDLVTSGASHPEVQDKPAFVPIPYHIELVSALLIHPRHTSQLPPDERLELASKAITFLRNTLLILGPVNANLVEAFSLSPFISTRTSRRSRVALERDEGTSGSDTEDKLENVKGVIGNKGRMRNCAQDFWHIVGWAFNCSVKYPKRWQYWKVYLDYMLDVLDADWKERERLDREGMNGVDGECDFTMVRKGLLMKYLSEVGGKSSAMRRVVRSVFADAGPDSLKEFPQVFEDELKDRNRLKRKRADTIDHKFGDYEEEAEISDDYSSPMRADDAGLDEDEDEDEMHIPLVDPYLGGTESIALRQRVLTLLSRASYYFKDEIMPLSKLYELVFLSLKHTPIPAFSLLMSPSTNSFLHPQLFVSLTLLGLTLLLPNNAPTFQSILSSESDDLTQEVLEKCLLPFAASTSSTDENAKVSILVENCLRLFLRSCECWYTPVLGEAIERGIKARDDKCKGEKKPKDVGARKRQETAREWLTASGGRLRSLLAFVEVRTADNWNIE</sequence>
<dbReference type="OrthoDB" id="5411773at2759"/>
<accession>A0A7D8UPG4</accession>
<protein>
    <submittedName>
        <fullName evidence="1">Uncharacterized protein</fullName>
    </submittedName>
</protein>
<name>A0A7D8UPG4_9HELO</name>